<dbReference type="PROSITE" id="PS50222">
    <property type="entry name" value="EF_HAND_2"/>
    <property type="match status" value="1"/>
</dbReference>
<protein>
    <recommendedName>
        <fullName evidence="2">EF-hand domain-containing protein</fullName>
    </recommendedName>
</protein>
<feature type="compositionally biased region" description="Polar residues" evidence="1">
    <location>
        <begin position="227"/>
        <end position="250"/>
    </location>
</feature>
<dbReference type="InterPro" id="IPR002048">
    <property type="entry name" value="EF_hand_dom"/>
</dbReference>
<dbReference type="AlphaFoldDB" id="A0A8K1CH57"/>
<evidence type="ECO:0000313" key="4">
    <source>
        <dbReference type="Proteomes" id="UP000794436"/>
    </source>
</evidence>
<dbReference type="SUPFAM" id="SSF47473">
    <property type="entry name" value="EF-hand"/>
    <property type="match status" value="1"/>
</dbReference>
<evidence type="ECO:0000313" key="3">
    <source>
        <dbReference type="EMBL" id="TMW62630.1"/>
    </source>
</evidence>
<dbReference type="InterPro" id="IPR011992">
    <property type="entry name" value="EF-hand-dom_pair"/>
</dbReference>
<evidence type="ECO:0000259" key="2">
    <source>
        <dbReference type="PROSITE" id="PS50222"/>
    </source>
</evidence>
<name>A0A8K1CH57_PYTOL</name>
<feature type="compositionally biased region" description="Basic and acidic residues" evidence="1">
    <location>
        <begin position="85"/>
        <end position="99"/>
    </location>
</feature>
<feature type="region of interest" description="Disordered" evidence="1">
    <location>
        <begin position="221"/>
        <end position="285"/>
    </location>
</feature>
<dbReference type="Proteomes" id="UP000794436">
    <property type="component" value="Unassembled WGS sequence"/>
</dbReference>
<feature type="compositionally biased region" description="Polar residues" evidence="1">
    <location>
        <begin position="66"/>
        <end position="79"/>
    </location>
</feature>
<feature type="compositionally biased region" description="Basic and acidic residues" evidence="1">
    <location>
        <begin position="26"/>
        <end position="39"/>
    </location>
</feature>
<feature type="region of interest" description="Disordered" evidence="1">
    <location>
        <begin position="1"/>
        <end position="117"/>
    </location>
</feature>
<keyword evidence="4" id="KW-1185">Reference proteome</keyword>
<feature type="region of interest" description="Disordered" evidence="1">
    <location>
        <begin position="375"/>
        <end position="433"/>
    </location>
</feature>
<dbReference type="OrthoDB" id="74075at2759"/>
<accession>A0A8K1CH57</accession>
<sequence length="763" mass="85143">MPADGQENKQMNSWFVPMTQATPRRNTQDARGSVKENRPGKAPKRTNRSQNAKPSRRPGWDDDVRTTSTFFDGSLNKASIFQPRSGDRQCEIREEEKTLSGRSAAPKKATARRSKWDSRIASSLPMQLPKRRQKDYVKLNVEQITGRPFTKSVGTKQGNYMTPSTRREVGTVFDRLSAPLLHKSVLRFRSPSPTRKAISTQPVARAPLRVSESAPKLFIESPMVPSSLRQDSPRSRPSSIQRLRSSPNQDDNVDTPSFKGSLRSRHSSPKLSRRSLSPEPSPIARENQSIAARVFEILDRQGKRRIGINQILDGLKLLGLPSTHNQVSDYVYLIHEGALNTIDFDDWIILVGTLEAASQPSLTTPVRPDLSPRLRVVPLPSRSPPACSTSISSRGRRASSVKEDDEGSPTHGFGFSDAALEPVPPNPTVNPDNAQEEWYMEAIQRRVDEMYARAEEAVAHRVNPTGSEHLLKRAASAVYELKASLFPLVDQAEGILNDIQNHRSTKLTLVLRPSDLNKIVDYSEDLADAILDDLLLDTVEQLNAQERDHSRQVVYYQQTEQLDSIMHQIEAMERIEKDLLENGAALGYSTTIMSSTLPITVRAHDTESHTMLPVTQKEPPPSSTTHENIVLPLEILMQLEVDEKSDEEVQDQRHENVADDLMVPVDFNPDSTRLRLSHRAIVPSKVSMAAVGGSIVQRLEKTRLKFLKHRRLVESSLEDTGMDQAAVIEILAGMMLDDIVLECAAELDDGVSTLSDTLIHSLV</sequence>
<gene>
    <name evidence="3" type="ORF">Poli38472_005248</name>
</gene>
<dbReference type="EMBL" id="SPLM01000073">
    <property type="protein sequence ID" value="TMW62630.1"/>
    <property type="molecule type" value="Genomic_DNA"/>
</dbReference>
<proteinExistence type="predicted"/>
<evidence type="ECO:0000256" key="1">
    <source>
        <dbReference type="SAM" id="MobiDB-lite"/>
    </source>
</evidence>
<feature type="compositionally biased region" description="Basic residues" evidence="1">
    <location>
        <begin position="262"/>
        <end position="273"/>
    </location>
</feature>
<comment type="caution">
    <text evidence="3">The sequence shown here is derived from an EMBL/GenBank/DDBJ whole genome shotgun (WGS) entry which is preliminary data.</text>
</comment>
<organism evidence="3 4">
    <name type="scientific">Pythium oligandrum</name>
    <name type="common">Mycoparasitic fungus</name>
    <dbReference type="NCBI Taxonomy" id="41045"/>
    <lineage>
        <taxon>Eukaryota</taxon>
        <taxon>Sar</taxon>
        <taxon>Stramenopiles</taxon>
        <taxon>Oomycota</taxon>
        <taxon>Peronosporomycetes</taxon>
        <taxon>Pythiales</taxon>
        <taxon>Pythiaceae</taxon>
        <taxon>Pythium</taxon>
    </lineage>
</organism>
<reference evidence="3" key="1">
    <citation type="submission" date="2019-03" db="EMBL/GenBank/DDBJ databases">
        <title>Long read genome sequence of the mycoparasitic Pythium oligandrum ATCC 38472 isolated from sugarbeet rhizosphere.</title>
        <authorList>
            <person name="Gaulin E."/>
        </authorList>
    </citation>
    <scope>NUCLEOTIDE SEQUENCE</scope>
    <source>
        <strain evidence="3">ATCC 38472_TT</strain>
    </source>
</reference>
<feature type="compositionally biased region" description="Polar residues" evidence="1">
    <location>
        <begin position="8"/>
        <end position="25"/>
    </location>
</feature>
<dbReference type="GO" id="GO:0005509">
    <property type="term" value="F:calcium ion binding"/>
    <property type="evidence" value="ECO:0007669"/>
    <property type="project" value="InterPro"/>
</dbReference>
<feature type="domain" description="EF-hand" evidence="2">
    <location>
        <begin position="286"/>
        <end position="321"/>
    </location>
</feature>